<proteinExistence type="predicted"/>
<evidence type="ECO:0000256" key="1">
    <source>
        <dbReference type="SAM" id="Phobius"/>
    </source>
</evidence>
<dbReference type="AlphaFoldDB" id="A0A382DWX3"/>
<keyword evidence="1" id="KW-1133">Transmembrane helix</keyword>
<evidence type="ECO:0000313" key="2">
    <source>
        <dbReference type="EMBL" id="SVB42908.1"/>
    </source>
</evidence>
<name>A0A382DWX3_9ZZZZ</name>
<feature type="non-terminal residue" evidence="2">
    <location>
        <position position="59"/>
    </location>
</feature>
<feature type="transmembrane region" description="Helical" evidence="1">
    <location>
        <begin position="38"/>
        <end position="56"/>
    </location>
</feature>
<accession>A0A382DWX3</accession>
<protein>
    <submittedName>
        <fullName evidence="2">Uncharacterized protein</fullName>
    </submittedName>
</protein>
<gene>
    <name evidence="2" type="ORF">METZ01_LOCUS195762</name>
</gene>
<feature type="transmembrane region" description="Helical" evidence="1">
    <location>
        <begin position="12"/>
        <end position="31"/>
    </location>
</feature>
<dbReference type="EMBL" id="UINC01041523">
    <property type="protein sequence ID" value="SVB42908.1"/>
    <property type="molecule type" value="Genomic_DNA"/>
</dbReference>
<keyword evidence="1" id="KW-0812">Transmembrane</keyword>
<reference evidence="2" key="1">
    <citation type="submission" date="2018-05" db="EMBL/GenBank/DDBJ databases">
        <authorList>
            <person name="Lanie J.A."/>
            <person name="Ng W.-L."/>
            <person name="Kazmierczak K.M."/>
            <person name="Andrzejewski T.M."/>
            <person name="Davidsen T.M."/>
            <person name="Wayne K.J."/>
            <person name="Tettelin H."/>
            <person name="Glass J.I."/>
            <person name="Rusch D."/>
            <person name="Podicherti R."/>
            <person name="Tsui H.-C.T."/>
            <person name="Winkler M.E."/>
        </authorList>
    </citation>
    <scope>NUCLEOTIDE SEQUENCE</scope>
</reference>
<organism evidence="2">
    <name type="scientific">marine metagenome</name>
    <dbReference type="NCBI Taxonomy" id="408172"/>
    <lineage>
        <taxon>unclassified sequences</taxon>
        <taxon>metagenomes</taxon>
        <taxon>ecological metagenomes</taxon>
    </lineage>
</organism>
<sequence length="59" mass="6641">MPSNNNPAVFKGARTWPVLAHKVLVFSSYIFNPKRMKFPIPFFLIVLLLFAGSATAQDM</sequence>
<keyword evidence="1" id="KW-0472">Membrane</keyword>